<accession>A0ABY9G455</accession>
<name>A0ABY9G455_9PSED</name>
<gene>
    <name evidence="1" type="ORF">PSH57_15740</name>
</gene>
<dbReference type="RefSeq" id="WP_305384021.1">
    <property type="nucleotide sequence ID" value="NZ_CP117426.1"/>
</dbReference>
<keyword evidence="2" id="KW-1185">Reference proteome</keyword>
<organism evidence="1 2">
    <name type="scientific">Pseudomonas hefeiensis</name>
    <dbReference type="NCBI Taxonomy" id="2738125"/>
    <lineage>
        <taxon>Bacteria</taxon>
        <taxon>Pseudomonadati</taxon>
        <taxon>Pseudomonadota</taxon>
        <taxon>Gammaproteobacteria</taxon>
        <taxon>Pseudomonadales</taxon>
        <taxon>Pseudomonadaceae</taxon>
        <taxon>Pseudomonas</taxon>
    </lineage>
</organism>
<dbReference type="Proteomes" id="UP001230339">
    <property type="component" value="Chromosome"/>
</dbReference>
<dbReference type="EMBL" id="CP117449">
    <property type="protein sequence ID" value="WLH10361.1"/>
    <property type="molecule type" value="Genomic_DNA"/>
</dbReference>
<protein>
    <submittedName>
        <fullName evidence="1">Uncharacterized protein</fullName>
    </submittedName>
</protein>
<proteinExistence type="predicted"/>
<sequence length="145" mass="16888">MPEERKTAGPDHYRYVDTIGPDGLTVTMQTWVAYAETPMCWYLLSEPEHERLMRGWLSEIGAKKARKRVLKHQYYSSRCFAYQEKERALNSYKCRKEWQIRHATLSLERAKAAIGYFGDSTVTVTDPPSEAVIPSDYIQNSFAWE</sequence>
<reference evidence="1 2" key="1">
    <citation type="submission" date="2023-02" db="EMBL/GenBank/DDBJ databases">
        <title>Evolution of Hrp T3SS in non-pathogenic Pseudomonas fluorescens.</title>
        <authorList>
            <person name="Liao K."/>
            <person name="Wei H."/>
            <person name="Gu Y."/>
        </authorList>
    </citation>
    <scope>NUCLEOTIDE SEQUENCE [LARGE SCALE GENOMIC DNA]</scope>
    <source>
        <strain evidence="1 2">FP205</strain>
    </source>
</reference>
<evidence type="ECO:0000313" key="2">
    <source>
        <dbReference type="Proteomes" id="UP001230339"/>
    </source>
</evidence>
<evidence type="ECO:0000313" key="1">
    <source>
        <dbReference type="EMBL" id="WLH10361.1"/>
    </source>
</evidence>